<dbReference type="EMBL" id="FNBK01000013">
    <property type="protein sequence ID" value="SDG00415.1"/>
    <property type="molecule type" value="Genomic_DNA"/>
</dbReference>
<evidence type="ECO:0000313" key="1">
    <source>
        <dbReference type="EMBL" id="SDG00415.1"/>
    </source>
</evidence>
<dbReference type="AlphaFoldDB" id="A0A1G7QPH0"/>
<evidence type="ECO:0008006" key="3">
    <source>
        <dbReference type="Google" id="ProtNLM"/>
    </source>
</evidence>
<sequence length="58" mass="5799">MAVLLGTLLVAGATAGVAQDETPANETDDGTAQVRIVHAVPNAAVDVTVAETETPTPE</sequence>
<evidence type="ECO:0000313" key="2">
    <source>
        <dbReference type="Proteomes" id="UP000199076"/>
    </source>
</evidence>
<dbReference type="RefSeq" id="WP_175452910.1">
    <property type="nucleotide sequence ID" value="NZ_FNBK01000013.1"/>
</dbReference>
<reference evidence="2" key="1">
    <citation type="submission" date="2016-10" db="EMBL/GenBank/DDBJ databases">
        <authorList>
            <person name="Varghese N."/>
            <person name="Submissions S."/>
        </authorList>
    </citation>
    <scope>NUCLEOTIDE SEQUENCE [LARGE SCALE GENOMIC DNA]</scope>
    <source>
        <strain evidence="2">IBRC-M 10760</strain>
    </source>
</reference>
<name>A0A1G7QPH0_9EURY</name>
<proteinExistence type="predicted"/>
<keyword evidence="2" id="KW-1185">Reference proteome</keyword>
<organism evidence="1 2">
    <name type="scientific">Halorientalis regularis</name>
    <dbReference type="NCBI Taxonomy" id="660518"/>
    <lineage>
        <taxon>Archaea</taxon>
        <taxon>Methanobacteriati</taxon>
        <taxon>Methanobacteriota</taxon>
        <taxon>Stenosarchaea group</taxon>
        <taxon>Halobacteria</taxon>
        <taxon>Halobacteriales</taxon>
        <taxon>Haloarculaceae</taxon>
        <taxon>Halorientalis</taxon>
    </lineage>
</organism>
<accession>A0A1G7QPH0</accession>
<gene>
    <name evidence="1" type="ORF">SAMN05216218_11342</name>
</gene>
<protein>
    <recommendedName>
        <fullName evidence="3">DUF4397 domain-containing protein</fullName>
    </recommendedName>
</protein>
<dbReference type="Proteomes" id="UP000199076">
    <property type="component" value="Unassembled WGS sequence"/>
</dbReference>